<dbReference type="Pfam" id="PF01370">
    <property type="entry name" value="Epimerase"/>
    <property type="match status" value="1"/>
</dbReference>
<dbReference type="AlphaFoldDB" id="A0A931DBH9"/>
<evidence type="ECO:0000259" key="3">
    <source>
        <dbReference type="Pfam" id="PF08338"/>
    </source>
</evidence>
<dbReference type="Proteomes" id="UP000625033">
    <property type="component" value="Unassembled WGS sequence"/>
</dbReference>
<dbReference type="Pfam" id="PF08338">
    <property type="entry name" value="DUF1731"/>
    <property type="match status" value="1"/>
</dbReference>
<name>A0A931DBH9_9MICC</name>
<feature type="region of interest" description="Disordered" evidence="1">
    <location>
        <begin position="89"/>
        <end position="129"/>
    </location>
</feature>
<feature type="region of interest" description="Disordered" evidence="1">
    <location>
        <begin position="206"/>
        <end position="252"/>
    </location>
</feature>
<reference evidence="4" key="1">
    <citation type="submission" date="2020-11" db="EMBL/GenBank/DDBJ databases">
        <title>Sequencing the genomes of 1000 actinobacteria strains.</title>
        <authorList>
            <person name="Klenk H.-P."/>
        </authorList>
    </citation>
    <scope>NUCLEOTIDE SEQUENCE</scope>
    <source>
        <strain evidence="4">DSM 26152</strain>
    </source>
</reference>
<dbReference type="EMBL" id="JADOTZ010000001">
    <property type="protein sequence ID" value="MBG6084371.1"/>
    <property type="molecule type" value="Genomic_DNA"/>
</dbReference>
<dbReference type="SUPFAM" id="SSF55961">
    <property type="entry name" value="Bet v1-like"/>
    <property type="match status" value="1"/>
</dbReference>
<organism evidence="4 5">
    <name type="scientific">Zhihengliuella flava</name>
    <dbReference type="NCBI Taxonomy" id="1285193"/>
    <lineage>
        <taxon>Bacteria</taxon>
        <taxon>Bacillati</taxon>
        <taxon>Actinomycetota</taxon>
        <taxon>Actinomycetes</taxon>
        <taxon>Micrococcales</taxon>
        <taxon>Micrococcaceae</taxon>
        <taxon>Zhihengliuella</taxon>
    </lineage>
</organism>
<evidence type="ECO:0000313" key="5">
    <source>
        <dbReference type="Proteomes" id="UP000625033"/>
    </source>
</evidence>
<dbReference type="Gene3D" id="3.40.50.720">
    <property type="entry name" value="NAD(P)-binding Rossmann-like Domain"/>
    <property type="match status" value="1"/>
</dbReference>
<sequence>MAWIRTQEHFLALPASSVWAIVGNPARLPEWNPAVASLRPSGSLASNGAQPAAESADEAISRGTRLAYIPNPPLIGAVHTRTAPDAVVTELTPPRPDSTPRHRAPRDQRQHDGGAATSSAGSMAWRQQQPGGGLLARWEVIPHTVRTRTNDGEPTDLPGTLLRQRISVDGALSPLFAELAARPLASHFAENCARLYALITAEHTGSATPAEAAESANPSGATPKRGRRSKRAAAAPSSSAAHSPPVTPAATESTSAACTSLKVVIPGGTGFLGRHLAADLMTRGHDVVLLTRNPNPALPFRQAVWDGRTVAEWAGELEAASGQRVAVVNLAGKLVDVRPTPLNVEALRDSRVDSTRALVEASQQLPRPVEAWVQSSTTAIFSDAGDARLTEDSPLPTTAGALPQMTGVAEPWERAAAGANTERLHVLRTSIVLEQECPAYDRLAGLARRGLGGRVGSGQQWFSWIHLADWLAIVRGMLGLEETVVPSGIVHAAAPEPVRNDELMRTLRAALAPVKSVAVSTPAPLLRLGAVVLRTDPELALTGRHVTSRVLDDAGFAFQHRDLASALRAIVS</sequence>
<dbReference type="PANTHER" id="PTHR11092:SF0">
    <property type="entry name" value="EPIMERASE FAMILY PROTEIN SDR39U1"/>
    <property type="match status" value="1"/>
</dbReference>
<feature type="domain" description="DUF1731" evidence="3">
    <location>
        <begin position="521"/>
        <end position="570"/>
    </location>
</feature>
<feature type="compositionally biased region" description="Low complexity" evidence="1">
    <location>
        <begin position="232"/>
        <end position="252"/>
    </location>
</feature>
<gene>
    <name evidence="4" type="ORF">IW252_001138</name>
</gene>
<comment type="caution">
    <text evidence="4">The sequence shown here is derived from an EMBL/GenBank/DDBJ whole genome shotgun (WGS) entry which is preliminary data.</text>
</comment>
<evidence type="ECO:0000313" key="4">
    <source>
        <dbReference type="EMBL" id="MBG6084371.1"/>
    </source>
</evidence>
<feature type="compositionally biased region" description="Low complexity" evidence="1">
    <location>
        <begin position="113"/>
        <end position="122"/>
    </location>
</feature>
<dbReference type="InterPro" id="IPR013549">
    <property type="entry name" value="DUF1731"/>
</dbReference>
<dbReference type="PANTHER" id="PTHR11092">
    <property type="entry name" value="SUGAR NUCLEOTIDE EPIMERASE RELATED"/>
    <property type="match status" value="1"/>
</dbReference>
<accession>A0A931DBH9</accession>
<evidence type="ECO:0000256" key="1">
    <source>
        <dbReference type="SAM" id="MobiDB-lite"/>
    </source>
</evidence>
<protein>
    <submittedName>
        <fullName evidence="4">Uncharacterized protein (TIGR01777 family)</fullName>
    </submittedName>
</protein>
<proteinExistence type="predicted"/>
<dbReference type="SUPFAM" id="SSF51735">
    <property type="entry name" value="NAD(P)-binding Rossmann-fold domains"/>
    <property type="match status" value="1"/>
</dbReference>
<feature type="domain" description="NAD-dependent epimerase/dehydratase" evidence="2">
    <location>
        <begin position="263"/>
        <end position="397"/>
    </location>
</feature>
<dbReference type="RefSeq" id="WP_231365923.1">
    <property type="nucleotide sequence ID" value="NZ_JADOTZ010000001.1"/>
</dbReference>
<dbReference type="InterPro" id="IPR036291">
    <property type="entry name" value="NAD(P)-bd_dom_sf"/>
</dbReference>
<evidence type="ECO:0000259" key="2">
    <source>
        <dbReference type="Pfam" id="PF01370"/>
    </source>
</evidence>
<keyword evidence="5" id="KW-1185">Reference proteome</keyword>
<dbReference type="InterPro" id="IPR001509">
    <property type="entry name" value="Epimerase_deHydtase"/>
</dbReference>